<accession>A0A6J4U3U9</accession>
<proteinExistence type="predicted"/>
<reference evidence="2" key="1">
    <citation type="submission" date="2020-02" db="EMBL/GenBank/DDBJ databases">
        <authorList>
            <person name="Meier V. D."/>
        </authorList>
    </citation>
    <scope>NUCLEOTIDE SEQUENCE</scope>
    <source>
        <strain evidence="2">AVDCRST_MAG49</strain>
    </source>
</reference>
<sequence length="111" mass="11241">MPSVGADADASRTAHGGGATPFPPPGGAPPTGTAPADPLGRRRPPRPASDPIPRDRPVALDPSARPLHGERAGRVLVVPGGAPAPAPSPWPRAERRAGPGKHVPARRASDF</sequence>
<protein>
    <submittedName>
        <fullName evidence="2">Uncharacterized protein</fullName>
    </submittedName>
</protein>
<dbReference type="AlphaFoldDB" id="A0A6J4U3U9"/>
<evidence type="ECO:0000256" key="1">
    <source>
        <dbReference type="SAM" id="MobiDB-lite"/>
    </source>
</evidence>
<evidence type="ECO:0000313" key="2">
    <source>
        <dbReference type="EMBL" id="CAA9539638.1"/>
    </source>
</evidence>
<dbReference type="EMBL" id="CADCWG010000043">
    <property type="protein sequence ID" value="CAA9539638.1"/>
    <property type="molecule type" value="Genomic_DNA"/>
</dbReference>
<feature type="region of interest" description="Disordered" evidence="1">
    <location>
        <begin position="1"/>
        <end position="111"/>
    </location>
</feature>
<gene>
    <name evidence="2" type="ORF">AVDCRST_MAG49-711</name>
</gene>
<name>A0A6J4U3U9_9BACT</name>
<organism evidence="2">
    <name type="scientific">uncultured Thermomicrobiales bacterium</name>
    <dbReference type="NCBI Taxonomy" id="1645740"/>
    <lineage>
        <taxon>Bacteria</taxon>
        <taxon>Pseudomonadati</taxon>
        <taxon>Thermomicrobiota</taxon>
        <taxon>Thermomicrobia</taxon>
        <taxon>Thermomicrobiales</taxon>
        <taxon>environmental samples</taxon>
    </lineage>
</organism>